<protein>
    <submittedName>
        <fullName evidence="3">ATP-grasp domain-containing protein</fullName>
    </submittedName>
</protein>
<evidence type="ECO:0000313" key="3">
    <source>
        <dbReference type="EMBL" id="UOQ84525.1"/>
    </source>
</evidence>
<keyword evidence="1" id="KW-0067">ATP-binding</keyword>
<dbReference type="Gene3D" id="3.40.50.20">
    <property type="match status" value="1"/>
</dbReference>
<keyword evidence="1" id="KW-0547">Nucleotide-binding</keyword>
<reference evidence="3 4" key="1">
    <citation type="submission" date="2022-04" db="EMBL/GenBank/DDBJ databases">
        <title>Gracilibacillus sp. isolated from saltern.</title>
        <authorList>
            <person name="Won M."/>
            <person name="Lee C.-M."/>
            <person name="Woen H.-Y."/>
            <person name="Kwon S.-W."/>
        </authorList>
    </citation>
    <scope>NUCLEOTIDE SEQUENCE [LARGE SCALE GENOMIC DNA]</scope>
    <source>
        <strain evidence="3 4">SSPM10-3</strain>
    </source>
</reference>
<keyword evidence="4" id="KW-1185">Reference proteome</keyword>
<dbReference type="InterPro" id="IPR013651">
    <property type="entry name" value="ATP-grasp_RimK-type"/>
</dbReference>
<evidence type="ECO:0000256" key="1">
    <source>
        <dbReference type="PROSITE-ProRule" id="PRU00409"/>
    </source>
</evidence>
<gene>
    <name evidence="3" type="ORF">MUN87_17850</name>
</gene>
<dbReference type="Gene3D" id="3.30.470.20">
    <property type="entry name" value="ATP-grasp fold, B domain"/>
    <property type="match status" value="1"/>
</dbReference>
<proteinExistence type="predicted"/>
<dbReference type="SUPFAM" id="SSF56059">
    <property type="entry name" value="Glutathione synthetase ATP-binding domain-like"/>
    <property type="match status" value="1"/>
</dbReference>
<dbReference type="RefSeq" id="WP_244742375.1">
    <property type="nucleotide sequence ID" value="NZ_CP095071.1"/>
</dbReference>
<sequence>MIGWLIYRQKDAEKNHQFIQWLQIEAAAIDMELTLVLYEELTYGVEAGQLVVRWKEKNLPDFVVMRAIDLLLSQQLEWLNIPVFNNSRVAAIANDKARTHQLFARHGIPMMDTHFIAGPHDVSYPLIVKDVTGRGGEQVRKIENKQDMPDLTDGNYILQQMAVPGKDVRVFVMGNTVIGSVLRTSSSDFRANYSLGGNATIYELSTDEQTLVNRIIDVIQADFIGIDFVFGDDGTFYLNEIEDIVGSRTLTSLTDINIAQLYMTHIKKQLLAKG</sequence>
<dbReference type="PANTHER" id="PTHR21621">
    <property type="entry name" value="RIBOSOMAL PROTEIN S6 MODIFICATION PROTEIN"/>
    <property type="match status" value="1"/>
</dbReference>
<dbReference type="Pfam" id="PF08443">
    <property type="entry name" value="RimK"/>
    <property type="match status" value="1"/>
</dbReference>
<evidence type="ECO:0000313" key="4">
    <source>
        <dbReference type="Proteomes" id="UP000831537"/>
    </source>
</evidence>
<evidence type="ECO:0000259" key="2">
    <source>
        <dbReference type="PROSITE" id="PS50975"/>
    </source>
</evidence>
<organism evidence="3 4">
    <name type="scientific">Gracilibacillus salinarum</name>
    <dbReference type="NCBI Taxonomy" id="2932255"/>
    <lineage>
        <taxon>Bacteria</taxon>
        <taxon>Bacillati</taxon>
        <taxon>Bacillota</taxon>
        <taxon>Bacilli</taxon>
        <taxon>Bacillales</taxon>
        <taxon>Bacillaceae</taxon>
        <taxon>Gracilibacillus</taxon>
    </lineage>
</organism>
<dbReference type="Proteomes" id="UP000831537">
    <property type="component" value="Chromosome"/>
</dbReference>
<dbReference type="PROSITE" id="PS50975">
    <property type="entry name" value="ATP_GRASP"/>
    <property type="match status" value="1"/>
</dbReference>
<dbReference type="PANTHER" id="PTHR21621:SF0">
    <property type="entry name" value="BETA-CITRYLGLUTAMATE SYNTHASE B-RELATED"/>
    <property type="match status" value="1"/>
</dbReference>
<accession>A0ABY4GK28</accession>
<name>A0ABY4GK28_9BACI</name>
<dbReference type="InterPro" id="IPR011761">
    <property type="entry name" value="ATP-grasp"/>
</dbReference>
<feature type="domain" description="ATP-grasp" evidence="2">
    <location>
        <begin position="100"/>
        <end position="267"/>
    </location>
</feature>
<dbReference type="EMBL" id="CP095071">
    <property type="protein sequence ID" value="UOQ84525.1"/>
    <property type="molecule type" value="Genomic_DNA"/>
</dbReference>